<accession>A0A5D4NSM1</accession>
<evidence type="ECO:0000256" key="3">
    <source>
        <dbReference type="ARBA" id="ARBA00022512"/>
    </source>
</evidence>
<dbReference type="InterPro" id="IPR003305">
    <property type="entry name" value="CenC_carb-bd"/>
</dbReference>
<name>A0A5D4NSM1_9BACI</name>
<comment type="subcellular location">
    <subcellularLocation>
        <location evidence="1">Secreted</location>
        <location evidence="1">Cell wall</location>
        <topology evidence="1">Peptidoglycan-anchor</topology>
    </subcellularLocation>
</comment>
<feature type="domain" description="GH16" evidence="12">
    <location>
        <begin position="27"/>
        <end position="292"/>
    </location>
</feature>
<dbReference type="PANTHER" id="PTHR10963:SF55">
    <property type="entry name" value="GLYCOSIDE HYDROLASE FAMILY 16 PROTEIN"/>
    <property type="match status" value="1"/>
</dbReference>
<evidence type="ECO:0000259" key="11">
    <source>
        <dbReference type="PROSITE" id="PS50847"/>
    </source>
</evidence>
<dbReference type="GO" id="GO:0005975">
    <property type="term" value="P:carbohydrate metabolic process"/>
    <property type="evidence" value="ECO:0007669"/>
    <property type="project" value="InterPro"/>
</dbReference>
<evidence type="ECO:0000256" key="9">
    <source>
        <dbReference type="SAM" id="Phobius"/>
    </source>
</evidence>
<keyword evidence="7" id="KW-0572">Peptidoglycan-anchor</keyword>
<keyword evidence="3" id="KW-0134">Cell wall</keyword>
<evidence type="ECO:0000256" key="5">
    <source>
        <dbReference type="ARBA" id="ARBA00022729"/>
    </source>
</evidence>
<keyword evidence="9" id="KW-0812">Transmembrane</keyword>
<evidence type="ECO:0000256" key="8">
    <source>
        <dbReference type="SAM" id="MobiDB-lite"/>
    </source>
</evidence>
<evidence type="ECO:0000259" key="12">
    <source>
        <dbReference type="PROSITE" id="PS51762"/>
    </source>
</evidence>
<dbReference type="PROSITE" id="PS50847">
    <property type="entry name" value="GRAM_POS_ANCHORING"/>
    <property type="match status" value="1"/>
</dbReference>
<dbReference type="Gene3D" id="2.60.120.260">
    <property type="entry name" value="Galactose-binding domain-like"/>
    <property type="match status" value="3"/>
</dbReference>
<dbReference type="EMBL" id="VTEI01000004">
    <property type="protein sequence ID" value="TYS17177.1"/>
    <property type="molecule type" value="Genomic_DNA"/>
</dbReference>
<organism evidence="13 14">
    <name type="scientific">Rossellomorea vietnamensis</name>
    <dbReference type="NCBI Taxonomy" id="218284"/>
    <lineage>
        <taxon>Bacteria</taxon>
        <taxon>Bacillati</taxon>
        <taxon>Bacillota</taxon>
        <taxon>Bacilli</taxon>
        <taxon>Bacillales</taxon>
        <taxon>Bacillaceae</taxon>
        <taxon>Rossellomorea</taxon>
    </lineage>
</organism>
<feature type="compositionally biased region" description="Basic and acidic residues" evidence="8">
    <location>
        <begin position="860"/>
        <end position="878"/>
    </location>
</feature>
<dbReference type="NCBIfam" id="TIGR01167">
    <property type="entry name" value="LPXTG_anchor"/>
    <property type="match status" value="1"/>
</dbReference>
<evidence type="ECO:0000256" key="1">
    <source>
        <dbReference type="ARBA" id="ARBA00004168"/>
    </source>
</evidence>
<dbReference type="Pfam" id="PF00722">
    <property type="entry name" value="Glyco_hydro_16"/>
    <property type="match status" value="1"/>
</dbReference>
<keyword evidence="9" id="KW-1133">Transmembrane helix</keyword>
<evidence type="ECO:0000256" key="10">
    <source>
        <dbReference type="SAM" id="SignalP"/>
    </source>
</evidence>
<dbReference type="OrthoDB" id="9809583at2"/>
<dbReference type="InterPro" id="IPR013320">
    <property type="entry name" value="ConA-like_dom_sf"/>
</dbReference>
<evidence type="ECO:0000256" key="7">
    <source>
        <dbReference type="ARBA" id="ARBA00023088"/>
    </source>
</evidence>
<feature type="transmembrane region" description="Helical" evidence="9">
    <location>
        <begin position="892"/>
        <end position="912"/>
    </location>
</feature>
<dbReference type="Gene3D" id="2.60.120.200">
    <property type="match status" value="1"/>
</dbReference>
<dbReference type="SUPFAM" id="SSF49785">
    <property type="entry name" value="Galactose-binding domain-like"/>
    <property type="match status" value="3"/>
</dbReference>
<comment type="caution">
    <text evidence="13">The sequence shown here is derived from an EMBL/GenBank/DDBJ whole genome shotgun (WGS) entry which is preliminary data.</text>
</comment>
<dbReference type="Pfam" id="PF00746">
    <property type="entry name" value="Gram_pos_anchor"/>
    <property type="match status" value="1"/>
</dbReference>
<dbReference type="Pfam" id="PF02018">
    <property type="entry name" value="CBM_4_9"/>
    <property type="match status" value="3"/>
</dbReference>
<evidence type="ECO:0000313" key="13">
    <source>
        <dbReference type="EMBL" id="TYS17177.1"/>
    </source>
</evidence>
<dbReference type="GO" id="GO:0004553">
    <property type="term" value="F:hydrolase activity, hydrolyzing O-glycosyl compounds"/>
    <property type="evidence" value="ECO:0007669"/>
    <property type="project" value="InterPro"/>
</dbReference>
<evidence type="ECO:0000313" key="14">
    <source>
        <dbReference type="Proteomes" id="UP000322267"/>
    </source>
</evidence>
<proteinExistence type="inferred from homology"/>
<gene>
    <name evidence="13" type="ORF">FZC78_10775</name>
</gene>
<keyword evidence="5 10" id="KW-0732">Signal</keyword>
<sequence length="918" mass="102128">MMKFRKLVIFTIAVILFSSSFPLKKNVSAAGNPSTGTSSASNDWELIWSDEFNDDEINMENWSYDVPTNGRYNGEIQSYTENNAFVNNGSLILEARKEDITEADGKTYNYSSAKLISKGKQKWTYGKVEVKAKMPSGQGIWPAIWMMPEDEPFYGTWPVSGEIDIMELIGHEPDTIHGTIHFGNPHQQRQGHYYLPDGQSFADDYHIYSIEWEPGEIRWYLDGELYHTANDWFTKSDSNADDYTYPAPFDQDFFLIMNISVGGGWPGNPDETTVFPQQMAVDYVKVYQKDEYPIREKPISEEVDEVRAPLEDGNYIYNGSFDMDDPEVGGVEGVQYSDYWKFSKDGGAIANLSPNNGTMDVQIESGGNVEHGVQFLQAPIQLEKGAKYKASFKAKAETERPVKIKIGADGDRSWKDYAAKDPITLTTSWEDYSFEFTMNDETDNKARYEFNMGLDNGDISLDDVKLVKIADAPPVDPSKIVREPLPTGNYIYNGTFDQGTERMGYWEFKTDESADATSYIGSAVNERRFEALINNGGNNKNSVQLVQNGLNLENEKPYQLTFEASAEAEREIQVEVTSSNAEVIHEETVNLTPETKEYTLEFTNTVATDNQSELHFNLGGNPSDVYIDNVFLKRLPLEQVDGNLVKNGIFDGLANWRAEAFNPGKATFAVNEEGQAKASITDIGTADWNIQLFQQGINIEQDTAYEVSFDAKSTVDRPLRVQLQHNGEEDNNWTGYSDQVVELTDTLQTFTYTFRMTEPTDAAAKFGFALGKDADGLTPAEIQDVVIDNVVIKKAEDINDPENPPGTEDPGTEDPGTEDPGTEDPGTEDPGTEDPGTEDPGTEDPGTEDPGTEDPSTEDPGTKDQDTKGPEVKQDQNSKGKQKLPNTATNSFTLLALGLLVVLLGSILGVTARRKKSL</sequence>
<dbReference type="InterPro" id="IPR019931">
    <property type="entry name" value="LPXTG_anchor"/>
</dbReference>
<evidence type="ECO:0000256" key="6">
    <source>
        <dbReference type="ARBA" id="ARBA00022801"/>
    </source>
</evidence>
<evidence type="ECO:0000256" key="4">
    <source>
        <dbReference type="ARBA" id="ARBA00022525"/>
    </source>
</evidence>
<keyword evidence="9" id="KW-0472">Membrane</keyword>
<feature type="signal peptide" evidence="10">
    <location>
        <begin position="1"/>
        <end position="25"/>
    </location>
</feature>
<feature type="chain" id="PRO_5038634067" evidence="10">
    <location>
        <begin position="26"/>
        <end position="918"/>
    </location>
</feature>
<feature type="region of interest" description="Disordered" evidence="8">
    <location>
        <begin position="796"/>
        <end position="887"/>
    </location>
</feature>
<reference evidence="13 14" key="1">
    <citation type="submission" date="2019-08" db="EMBL/GenBank/DDBJ databases">
        <title>Bacillus genomes from the desert of Cuatro Cienegas, Coahuila.</title>
        <authorList>
            <person name="Olmedo-Alvarez G."/>
        </authorList>
    </citation>
    <scope>NUCLEOTIDE SEQUENCE [LARGE SCALE GENOMIC DNA]</scope>
    <source>
        <strain evidence="13 14">CH34_1T</strain>
    </source>
</reference>
<feature type="domain" description="Gram-positive cocci surface proteins LPxTG" evidence="11">
    <location>
        <begin position="884"/>
        <end position="918"/>
    </location>
</feature>
<dbReference type="InterPro" id="IPR000757">
    <property type="entry name" value="Beta-glucanase-like"/>
</dbReference>
<protein>
    <submittedName>
        <fullName evidence="13">Family 16 glycosylhydrolase</fullName>
    </submittedName>
</protein>
<evidence type="ECO:0000256" key="2">
    <source>
        <dbReference type="ARBA" id="ARBA00006865"/>
    </source>
</evidence>
<dbReference type="CDD" id="cd08023">
    <property type="entry name" value="GH16_laminarinase_like"/>
    <property type="match status" value="1"/>
</dbReference>
<keyword evidence="6 13" id="KW-0378">Hydrolase</keyword>
<dbReference type="Proteomes" id="UP000322267">
    <property type="component" value="Unassembled WGS sequence"/>
</dbReference>
<dbReference type="InterPro" id="IPR008979">
    <property type="entry name" value="Galactose-bd-like_sf"/>
</dbReference>
<dbReference type="PROSITE" id="PS51762">
    <property type="entry name" value="GH16_2"/>
    <property type="match status" value="1"/>
</dbReference>
<comment type="similarity">
    <text evidence="2">Belongs to the glycosyl hydrolase 16 family.</text>
</comment>
<dbReference type="InterPro" id="IPR050546">
    <property type="entry name" value="Glycosyl_Hydrlase_16"/>
</dbReference>
<dbReference type="SUPFAM" id="SSF49899">
    <property type="entry name" value="Concanavalin A-like lectins/glucanases"/>
    <property type="match status" value="1"/>
</dbReference>
<dbReference type="PANTHER" id="PTHR10963">
    <property type="entry name" value="GLYCOSYL HYDROLASE-RELATED"/>
    <property type="match status" value="1"/>
</dbReference>
<dbReference type="AlphaFoldDB" id="A0A5D4NSM1"/>
<dbReference type="RefSeq" id="WP_148939792.1">
    <property type="nucleotide sequence ID" value="NZ_VTEI01000004.1"/>
</dbReference>
<keyword evidence="4" id="KW-0964">Secreted</keyword>
<feature type="compositionally biased region" description="Acidic residues" evidence="8">
    <location>
        <begin position="810"/>
        <end position="857"/>
    </location>
</feature>